<gene>
    <name evidence="5" type="ORF">E4O86_03550</name>
</gene>
<keyword evidence="5" id="KW-0808">Transferase</keyword>
<evidence type="ECO:0000256" key="3">
    <source>
        <dbReference type="PROSITE-ProRule" id="PRU00182"/>
    </source>
</evidence>
<comment type="similarity">
    <text evidence="2">Belongs to the TlyA family.</text>
</comment>
<evidence type="ECO:0000313" key="6">
    <source>
        <dbReference type="Proteomes" id="UP000773614"/>
    </source>
</evidence>
<dbReference type="InterPro" id="IPR002942">
    <property type="entry name" value="S4_RNA-bd"/>
</dbReference>
<evidence type="ECO:0000259" key="4">
    <source>
        <dbReference type="SMART" id="SM00363"/>
    </source>
</evidence>
<dbReference type="Proteomes" id="UP000773614">
    <property type="component" value="Unassembled WGS sequence"/>
</dbReference>
<keyword evidence="5" id="KW-0489">Methyltransferase</keyword>
<dbReference type="SMART" id="SM00363">
    <property type="entry name" value="S4"/>
    <property type="match status" value="1"/>
</dbReference>
<dbReference type="GO" id="GO:0008168">
    <property type="term" value="F:methyltransferase activity"/>
    <property type="evidence" value="ECO:0007669"/>
    <property type="project" value="UniProtKB-KW"/>
</dbReference>
<dbReference type="InterPro" id="IPR029063">
    <property type="entry name" value="SAM-dependent_MTases_sf"/>
</dbReference>
<dbReference type="EMBL" id="SPKJ01000006">
    <property type="protein sequence ID" value="MYZ46791.1"/>
    <property type="molecule type" value="Genomic_DNA"/>
</dbReference>
<dbReference type="PANTHER" id="PTHR32319">
    <property type="entry name" value="BACTERIAL HEMOLYSIN-LIKE PROTEIN"/>
    <property type="match status" value="1"/>
</dbReference>
<dbReference type="Gene3D" id="3.10.290.10">
    <property type="entry name" value="RNA-binding S4 domain"/>
    <property type="match status" value="1"/>
</dbReference>
<dbReference type="InterPro" id="IPR036986">
    <property type="entry name" value="S4_RNA-bd_sf"/>
</dbReference>
<keyword evidence="6" id="KW-1185">Reference proteome</keyword>
<dbReference type="SUPFAM" id="SSF53335">
    <property type="entry name" value="S-adenosyl-L-methionine-dependent methyltransferases"/>
    <property type="match status" value="1"/>
</dbReference>
<evidence type="ECO:0000256" key="1">
    <source>
        <dbReference type="ARBA" id="ARBA00022884"/>
    </source>
</evidence>
<sequence length="247" mass="25754">MNTRQRLDEALVAAGLAPSRSRARDMVLRGTVSIDGVRGERPGQRVSPDAVLAVADPAASYVSRAALKLVAALDSFGYDPSGRVCLDLGSSTGGFTQVLLRRDARRVHAVDVGRDQLDPVLAGDPRVRSREGLNARELTAAHLDGDPIEAVVSDLSFISLTVALPPALALAASGAWGVFLVKPQFEVGREGIGRGGIVRDPGLAEAAAERVAGWLAARSGWTVDALIPSPIAGGDGNREFLLGGRHG</sequence>
<protein>
    <submittedName>
        <fullName evidence="5">TlyA family RNA methyltransferase</fullName>
    </submittedName>
</protein>
<keyword evidence="1 3" id="KW-0694">RNA-binding</keyword>
<dbReference type="PROSITE" id="PS50889">
    <property type="entry name" value="S4"/>
    <property type="match status" value="1"/>
</dbReference>
<dbReference type="RefSeq" id="WP_161139136.1">
    <property type="nucleotide sequence ID" value="NZ_SPKJ01000006.1"/>
</dbReference>
<dbReference type="GO" id="GO:0003723">
    <property type="term" value="F:RNA binding"/>
    <property type="evidence" value="ECO:0007669"/>
    <property type="project" value="UniProtKB-KW"/>
</dbReference>
<organism evidence="5 6">
    <name type="scientific">Propylenella binzhouense</name>
    <dbReference type="NCBI Taxonomy" id="2555902"/>
    <lineage>
        <taxon>Bacteria</taxon>
        <taxon>Pseudomonadati</taxon>
        <taxon>Pseudomonadota</taxon>
        <taxon>Alphaproteobacteria</taxon>
        <taxon>Hyphomicrobiales</taxon>
        <taxon>Propylenellaceae</taxon>
        <taxon>Propylenella</taxon>
    </lineage>
</organism>
<dbReference type="Pfam" id="PF01728">
    <property type="entry name" value="FtsJ"/>
    <property type="match status" value="1"/>
</dbReference>
<dbReference type="PANTHER" id="PTHR32319:SF0">
    <property type="entry name" value="BACTERIAL HEMOLYSIN-LIKE PROTEIN"/>
    <property type="match status" value="1"/>
</dbReference>
<feature type="domain" description="RNA-binding S4" evidence="4">
    <location>
        <begin position="5"/>
        <end position="70"/>
    </location>
</feature>
<dbReference type="Pfam" id="PF01479">
    <property type="entry name" value="S4"/>
    <property type="match status" value="1"/>
</dbReference>
<reference evidence="5" key="1">
    <citation type="submission" date="2019-03" db="EMBL/GenBank/DDBJ databases">
        <title>Afifella sp. nov., isolated from activated sludge.</title>
        <authorList>
            <person name="Li Q."/>
            <person name="Liu Y."/>
        </authorList>
    </citation>
    <scope>NUCLEOTIDE SEQUENCE</scope>
    <source>
        <strain evidence="5">L72</strain>
    </source>
</reference>
<proteinExistence type="inferred from homology"/>
<dbReference type="InterPro" id="IPR047048">
    <property type="entry name" value="TlyA"/>
</dbReference>
<evidence type="ECO:0000256" key="2">
    <source>
        <dbReference type="ARBA" id="ARBA00029460"/>
    </source>
</evidence>
<dbReference type="InterPro" id="IPR004538">
    <property type="entry name" value="Hemolysin_A/TlyA"/>
</dbReference>
<dbReference type="PIRSF" id="PIRSF005578">
    <property type="entry name" value="TlyA"/>
    <property type="match status" value="1"/>
</dbReference>
<dbReference type="Gene3D" id="3.40.50.150">
    <property type="entry name" value="Vaccinia Virus protein VP39"/>
    <property type="match status" value="1"/>
</dbReference>
<accession>A0A964WSE8</accession>
<dbReference type="AlphaFoldDB" id="A0A964WSE8"/>
<dbReference type="GO" id="GO:0032259">
    <property type="term" value="P:methylation"/>
    <property type="evidence" value="ECO:0007669"/>
    <property type="project" value="UniProtKB-KW"/>
</dbReference>
<comment type="caution">
    <text evidence="5">The sequence shown here is derived from an EMBL/GenBank/DDBJ whole genome shotgun (WGS) entry which is preliminary data.</text>
</comment>
<dbReference type="CDD" id="cd00165">
    <property type="entry name" value="S4"/>
    <property type="match status" value="1"/>
</dbReference>
<dbReference type="SUPFAM" id="SSF55174">
    <property type="entry name" value="Alpha-L RNA-binding motif"/>
    <property type="match status" value="1"/>
</dbReference>
<dbReference type="OrthoDB" id="9784736at2"/>
<evidence type="ECO:0000313" key="5">
    <source>
        <dbReference type="EMBL" id="MYZ46791.1"/>
    </source>
</evidence>
<dbReference type="InterPro" id="IPR002877">
    <property type="entry name" value="RNA_MeTrfase_FtsJ_dom"/>
</dbReference>
<name>A0A964WSE8_9HYPH</name>